<evidence type="ECO:0000256" key="9">
    <source>
        <dbReference type="RuleBase" id="RU004016"/>
    </source>
</evidence>
<comment type="caution">
    <text evidence="13">The sequence shown here is derived from an EMBL/GenBank/DDBJ whole genome shotgun (WGS) entry which is preliminary data.</text>
</comment>
<dbReference type="EMBL" id="DYZA01000102">
    <property type="protein sequence ID" value="HJD97060.1"/>
    <property type="molecule type" value="Genomic_DNA"/>
</dbReference>
<feature type="active site" description="Acyl-ester intermediate" evidence="7">
    <location>
        <position position="61"/>
    </location>
</feature>
<dbReference type="PANTHER" id="PTHR21581">
    <property type="entry name" value="D-ALANYL-D-ALANINE CARBOXYPEPTIDASE"/>
    <property type="match status" value="1"/>
</dbReference>
<dbReference type="Pfam" id="PF00768">
    <property type="entry name" value="Peptidase_S11"/>
    <property type="match status" value="1"/>
</dbReference>
<evidence type="ECO:0000256" key="7">
    <source>
        <dbReference type="PIRSR" id="PIRSR618044-1"/>
    </source>
</evidence>
<dbReference type="GO" id="GO:0006508">
    <property type="term" value="P:proteolysis"/>
    <property type="evidence" value="ECO:0007669"/>
    <property type="project" value="InterPro"/>
</dbReference>
<keyword evidence="3" id="KW-0378">Hydrolase</keyword>
<proteinExistence type="inferred from homology"/>
<dbReference type="PANTHER" id="PTHR21581:SF6">
    <property type="entry name" value="TRAFFICKING PROTEIN PARTICLE COMPLEX SUBUNIT 12"/>
    <property type="match status" value="1"/>
</dbReference>
<dbReference type="SUPFAM" id="SSF56601">
    <property type="entry name" value="beta-lactamase/transpeptidase-like"/>
    <property type="match status" value="1"/>
</dbReference>
<evidence type="ECO:0000256" key="8">
    <source>
        <dbReference type="PIRSR" id="PIRSR618044-2"/>
    </source>
</evidence>
<evidence type="ECO:0000256" key="4">
    <source>
        <dbReference type="ARBA" id="ARBA00022960"/>
    </source>
</evidence>
<dbReference type="InterPro" id="IPR018044">
    <property type="entry name" value="Peptidase_S11"/>
</dbReference>
<comment type="similarity">
    <text evidence="1 9">Belongs to the peptidase S11 family.</text>
</comment>
<dbReference type="Proteomes" id="UP000698963">
    <property type="component" value="Unassembled WGS sequence"/>
</dbReference>
<evidence type="ECO:0000313" key="14">
    <source>
        <dbReference type="Proteomes" id="UP000698963"/>
    </source>
</evidence>
<evidence type="ECO:0000256" key="3">
    <source>
        <dbReference type="ARBA" id="ARBA00022801"/>
    </source>
</evidence>
<keyword evidence="13" id="KW-0645">Protease</keyword>
<keyword evidence="2 11" id="KW-0732">Signal</keyword>
<feature type="chain" id="PRO_5037564314" evidence="11">
    <location>
        <begin position="30"/>
        <end position="330"/>
    </location>
</feature>
<protein>
    <submittedName>
        <fullName evidence="13">D-alanyl-D-alanine carboxypeptidase</fullName>
    </submittedName>
</protein>
<sequence length="330" mass="35468">MPMRRLPSPFRILVFFLLCCLLCAVAAQAGPINAKSAILMDVTTGRILYEQRADMKIPPASLTKVISMYVAMNAISARKTDYNKVVKVSANAARTGGSRFGLRAGDKLTLDKLFYGMAVASGNDASVAVAEHVAGSSAAFVTRMNALARRLGMKNTRFVNVHGLPAKGQVTTARDMLKMARAYQAHYPIARRYHLARSVTHNGHREPNHNPLVGSYQGLDGLKTGWVTAAGYNIIATARRNGHKLIAVILGAPNTGVRAAEARRLLNAGFAAVSKKKSSAIAELGVSQKQAAQLKKSAVPAQKKVKKSKAPARKSAAADKRQSTRKKSKH</sequence>
<reference evidence="13" key="2">
    <citation type="submission" date="2021-09" db="EMBL/GenBank/DDBJ databases">
        <authorList>
            <person name="Gilroy R."/>
        </authorList>
    </citation>
    <scope>NUCLEOTIDE SEQUENCE</scope>
    <source>
        <strain evidence="13">ChiGjej2B2-19336</strain>
    </source>
</reference>
<dbReference type="GO" id="GO:0009252">
    <property type="term" value="P:peptidoglycan biosynthetic process"/>
    <property type="evidence" value="ECO:0007669"/>
    <property type="project" value="UniProtKB-KW"/>
</dbReference>
<dbReference type="PRINTS" id="PR00725">
    <property type="entry name" value="DADACBPTASE1"/>
</dbReference>
<dbReference type="Gene3D" id="3.40.710.10">
    <property type="entry name" value="DD-peptidase/beta-lactamase superfamily"/>
    <property type="match status" value="1"/>
</dbReference>
<evidence type="ECO:0000313" key="13">
    <source>
        <dbReference type="EMBL" id="HJD97060.1"/>
    </source>
</evidence>
<feature type="signal peptide" evidence="11">
    <location>
        <begin position="1"/>
        <end position="29"/>
    </location>
</feature>
<evidence type="ECO:0000256" key="5">
    <source>
        <dbReference type="ARBA" id="ARBA00022984"/>
    </source>
</evidence>
<keyword evidence="13" id="KW-0121">Carboxypeptidase</keyword>
<evidence type="ECO:0000256" key="2">
    <source>
        <dbReference type="ARBA" id="ARBA00022729"/>
    </source>
</evidence>
<dbReference type="InterPro" id="IPR012338">
    <property type="entry name" value="Beta-lactam/transpept-like"/>
</dbReference>
<dbReference type="GO" id="GO:0071555">
    <property type="term" value="P:cell wall organization"/>
    <property type="evidence" value="ECO:0007669"/>
    <property type="project" value="UniProtKB-KW"/>
</dbReference>
<evidence type="ECO:0000256" key="1">
    <source>
        <dbReference type="ARBA" id="ARBA00007164"/>
    </source>
</evidence>
<keyword evidence="6" id="KW-0961">Cell wall biogenesis/degradation</keyword>
<dbReference type="GO" id="GO:0009002">
    <property type="term" value="F:serine-type D-Ala-D-Ala carboxypeptidase activity"/>
    <property type="evidence" value="ECO:0007669"/>
    <property type="project" value="InterPro"/>
</dbReference>
<keyword evidence="4" id="KW-0133">Cell shape</keyword>
<evidence type="ECO:0000259" key="12">
    <source>
        <dbReference type="Pfam" id="PF00768"/>
    </source>
</evidence>
<dbReference type="AlphaFoldDB" id="A0A921AW95"/>
<gene>
    <name evidence="13" type="ORF">K8W16_05390</name>
</gene>
<feature type="region of interest" description="Disordered" evidence="10">
    <location>
        <begin position="293"/>
        <end position="330"/>
    </location>
</feature>
<dbReference type="RefSeq" id="WP_304121873.1">
    <property type="nucleotide sequence ID" value="NZ_DYZA01000102.1"/>
</dbReference>
<organism evidence="13 14">
    <name type="scientific">Mailhella massiliensis</name>
    <dbReference type="NCBI Taxonomy" id="1903261"/>
    <lineage>
        <taxon>Bacteria</taxon>
        <taxon>Pseudomonadati</taxon>
        <taxon>Thermodesulfobacteriota</taxon>
        <taxon>Desulfovibrionia</taxon>
        <taxon>Desulfovibrionales</taxon>
        <taxon>Desulfovibrionaceae</taxon>
        <taxon>Mailhella</taxon>
    </lineage>
</organism>
<name>A0A921AW95_9BACT</name>
<evidence type="ECO:0000256" key="11">
    <source>
        <dbReference type="SAM" id="SignalP"/>
    </source>
</evidence>
<evidence type="ECO:0000256" key="10">
    <source>
        <dbReference type="SAM" id="MobiDB-lite"/>
    </source>
</evidence>
<feature type="binding site" evidence="8">
    <location>
        <position position="223"/>
    </location>
    <ligand>
        <name>substrate</name>
    </ligand>
</feature>
<feature type="domain" description="Peptidase S11 D-alanyl-D-alanine carboxypeptidase A N-terminal" evidence="12">
    <location>
        <begin position="26"/>
        <end position="253"/>
    </location>
</feature>
<reference evidence="13" key="1">
    <citation type="journal article" date="2021" name="PeerJ">
        <title>Extensive microbial diversity within the chicken gut microbiome revealed by metagenomics and culture.</title>
        <authorList>
            <person name="Gilroy R."/>
            <person name="Ravi A."/>
            <person name="Getino M."/>
            <person name="Pursley I."/>
            <person name="Horton D.L."/>
            <person name="Alikhan N.F."/>
            <person name="Baker D."/>
            <person name="Gharbi K."/>
            <person name="Hall N."/>
            <person name="Watson M."/>
            <person name="Adriaenssens E.M."/>
            <person name="Foster-Nyarko E."/>
            <person name="Jarju S."/>
            <person name="Secka A."/>
            <person name="Antonio M."/>
            <person name="Oren A."/>
            <person name="Chaudhuri R.R."/>
            <person name="La Ragione R."/>
            <person name="Hildebrand F."/>
            <person name="Pallen M.J."/>
        </authorList>
    </citation>
    <scope>NUCLEOTIDE SEQUENCE</scope>
    <source>
        <strain evidence="13">ChiGjej2B2-19336</strain>
    </source>
</reference>
<feature type="compositionally biased region" description="Basic residues" evidence="10">
    <location>
        <begin position="303"/>
        <end position="312"/>
    </location>
</feature>
<dbReference type="InterPro" id="IPR001967">
    <property type="entry name" value="Peptidase_S11_N"/>
</dbReference>
<accession>A0A921AW95</accession>
<evidence type="ECO:0000256" key="6">
    <source>
        <dbReference type="ARBA" id="ARBA00023316"/>
    </source>
</evidence>
<feature type="active site" description="Acyl-ester intermediate" evidence="7">
    <location>
        <position position="64"/>
    </location>
</feature>
<keyword evidence="5" id="KW-0573">Peptidoglycan synthesis</keyword>
<feature type="active site" evidence="7">
    <location>
        <position position="121"/>
    </location>
</feature>
<dbReference type="GO" id="GO:0008360">
    <property type="term" value="P:regulation of cell shape"/>
    <property type="evidence" value="ECO:0007669"/>
    <property type="project" value="UniProtKB-KW"/>
</dbReference>